<dbReference type="InterPro" id="IPR032675">
    <property type="entry name" value="LRR_dom_sf"/>
</dbReference>
<dbReference type="STRING" id="930990.A0A067MR81"/>
<evidence type="ECO:0000313" key="1">
    <source>
        <dbReference type="EMBL" id="KDQ18243.1"/>
    </source>
</evidence>
<dbReference type="SUPFAM" id="SSF52047">
    <property type="entry name" value="RNI-like"/>
    <property type="match status" value="1"/>
</dbReference>
<protein>
    <recommendedName>
        <fullName evidence="3">F-box domain-containing protein</fullName>
    </recommendedName>
</protein>
<gene>
    <name evidence="1" type="ORF">BOTBODRAFT_29585</name>
</gene>
<dbReference type="OrthoDB" id="2595178at2759"/>
<accession>A0A067MR81</accession>
<dbReference type="Proteomes" id="UP000027195">
    <property type="component" value="Unassembled WGS sequence"/>
</dbReference>
<evidence type="ECO:0008006" key="3">
    <source>
        <dbReference type="Google" id="ProtNLM"/>
    </source>
</evidence>
<organism evidence="1 2">
    <name type="scientific">Botryobasidium botryosum (strain FD-172 SS1)</name>
    <dbReference type="NCBI Taxonomy" id="930990"/>
    <lineage>
        <taxon>Eukaryota</taxon>
        <taxon>Fungi</taxon>
        <taxon>Dikarya</taxon>
        <taxon>Basidiomycota</taxon>
        <taxon>Agaricomycotina</taxon>
        <taxon>Agaricomycetes</taxon>
        <taxon>Cantharellales</taxon>
        <taxon>Botryobasidiaceae</taxon>
        <taxon>Botryobasidium</taxon>
    </lineage>
</organism>
<keyword evidence="2" id="KW-1185">Reference proteome</keyword>
<reference evidence="2" key="1">
    <citation type="journal article" date="2014" name="Proc. Natl. Acad. Sci. U.S.A.">
        <title>Extensive sampling of basidiomycete genomes demonstrates inadequacy of the white-rot/brown-rot paradigm for wood decay fungi.</title>
        <authorList>
            <person name="Riley R."/>
            <person name="Salamov A.A."/>
            <person name="Brown D.W."/>
            <person name="Nagy L.G."/>
            <person name="Floudas D."/>
            <person name="Held B.W."/>
            <person name="Levasseur A."/>
            <person name="Lombard V."/>
            <person name="Morin E."/>
            <person name="Otillar R."/>
            <person name="Lindquist E.A."/>
            <person name="Sun H."/>
            <person name="LaButti K.M."/>
            <person name="Schmutz J."/>
            <person name="Jabbour D."/>
            <person name="Luo H."/>
            <person name="Baker S.E."/>
            <person name="Pisabarro A.G."/>
            <person name="Walton J.D."/>
            <person name="Blanchette R.A."/>
            <person name="Henrissat B."/>
            <person name="Martin F."/>
            <person name="Cullen D."/>
            <person name="Hibbett D.S."/>
            <person name="Grigoriev I.V."/>
        </authorList>
    </citation>
    <scope>NUCLEOTIDE SEQUENCE [LARGE SCALE GENOMIC DNA]</scope>
    <source>
        <strain evidence="2">FD-172 SS1</strain>
    </source>
</reference>
<name>A0A067MR81_BOTB1</name>
<proteinExistence type="predicted"/>
<sequence>MRRFRRELLRVCRAFKNIGSPIFYSRVIILSSSSLSAFHQTLHLAETKWDSLCRIPYSAPGRWVQSLDFSSLPVASSKLKIDTYLTNVFTLTPFLSRLVLNPEILLSQRALAALRDSCGPRLRTIKGLRTTGFLRATLETLPNPWEEDALTLFLAACPVLQELEIFGPGIVDEEHIDETDEHLIPASSKPPLNLPLLHTLTLVGVPYAPVFTALIATPLPALRSLTLTSYHPLTSDPTTETTPTLTSAFLQAHGGTLTHLVFPAPPDWPRLTSTSVPPTLFQTSPNLTSIALSFPLSALLPPLPDAPPHHLQCINIPRPTEALRKNLGVLLRSGRMGHLKEVRFGAVKWLNGMTKRALETGVQGELRRWKKQFAGKLRILDQDGKEGGVDS</sequence>
<dbReference type="EMBL" id="KL198022">
    <property type="protein sequence ID" value="KDQ18243.1"/>
    <property type="molecule type" value="Genomic_DNA"/>
</dbReference>
<dbReference type="InParanoid" id="A0A067MR81"/>
<dbReference type="HOGENOM" id="CLU_035065_0_0_1"/>
<evidence type="ECO:0000313" key="2">
    <source>
        <dbReference type="Proteomes" id="UP000027195"/>
    </source>
</evidence>
<dbReference type="Gene3D" id="3.80.10.10">
    <property type="entry name" value="Ribonuclease Inhibitor"/>
    <property type="match status" value="1"/>
</dbReference>
<dbReference type="AlphaFoldDB" id="A0A067MR81"/>